<comment type="caution">
    <text evidence="2">The sequence shown here is derived from an EMBL/GenBank/DDBJ whole genome shotgun (WGS) entry which is preliminary data.</text>
</comment>
<dbReference type="InterPro" id="IPR029464">
    <property type="entry name" value="HSDR_N"/>
</dbReference>
<proteinExistence type="predicted"/>
<keyword evidence="2" id="KW-0378">Hydrolase</keyword>
<accession>K1RCN9</accession>
<dbReference type="EMBL" id="AJWZ01012003">
    <property type="protein sequence ID" value="EKC43468.1"/>
    <property type="molecule type" value="Genomic_DNA"/>
</dbReference>
<evidence type="ECO:0000313" key="2">
    <source>
        <dbReference type="EMBL" id="EKC43468.1"/>
    </source>
</evidence>
<dbReference type="Gene3D" id="3.90.1570.30">
    <property type="match status" value="1"/>
</dbReference>
<sequence length="189" mass="21234">MSALPKLNFPPIRLRARRRGGGEEVEIWDPVRGIYLVLTPEEWVRQHLIAYLISHCGVQPTRIVEEYAVPLNGQPQRADVVVVGDDARPLLLAECKAPGVSIGRQTLAQAVRYNSVLAARYLILTNGLTHYCCEWRDGTYVRCGSFPDLTYARQSMSLKRLDILSVPASETKKGSLAKMNISYTNCLYR</sequence>
<keyword evidence="2" id="KW-0540">Nuclease</keyword>
<dbReference type="GO" id="GO:0009035">
    <property type="term" value="F:type I site-specific deoxyribonuclease activity"/>
    <property type="evidence" value="ECO:0007669"/>
    <property type="project" value="UniProtKB-EC"/>
</dbReference>
<organism evidence="2">
    <name type="scientific">human gut metagenome</name>
    <dbReference type="NCBI Taxonomy" id="408170"/>
    <lineage>
        <taxon>unclassified sequences</taxon>
        <taxon>metagenomes</taxon>
        <taxon>organismal metagenomes</taxon>
    </lineage>
</organism>
<name>K1RCN9_9ZZZZ</name>
<protein>
    <submittedName>
        <fullName evidence="2">Protein containing Restriction endonuclease, type I, EcoRI, R subunit/Type III, Res subunit</fullName>
        <ecNumber evidence="2">3.1.21.3</ecNumber>
    </submittedName>
</protein>
<gene>
    <name evidence="2" type="ORF">OBE_17986</name>
</gene>
<dbReference type="AlphaFoldDB" id="K1RCN9"/>
<reference evidence="2" key="1">
    <citation type="journal article" date="2013" name="Environ. Microbiol.">
        <title>Microbiota from the distal guts of lean and obese adolescents exhibit partial functional redundancy besides clear differences in community structure.</title>
        <authorList>
            <person name="Ferrer M."/>
            <person name="Ruiz A."/>
            <person name="Lanza F."/>
            <person name="Haange S.B."/>
            <person name="Oberbach A."/>
            <person name="Till H."/>
            <person name="Bargiela R."/>
            <person name="Campoy C."/>
            <person name="Segura M.T."/>
            <person name="Richter M."/>
            <person name="von Bergen M."/>
            <person name="Seifert J."/>
            <person name="Suarez A."/>
        </authorList>
    </citation>
    <scope>NUCLEOTIDE SEQUENCE</scope>
</reference>
<feature type="domain" description="Type I restriction enzyme R protein N-terminal" evidence="1">
    <location>
        <begin position="40"/>
        <end position="137"/>
    </location>
</feature>
<feature type="non-terminal residue" evidence="2">
    <location>
        <position position="189"/>
    </location>
</feature>
<evidence type="ECO:0000259" key="1">
    <source>
        <dbReference type="Pfam" id="PF13588"/>
    </source>
</evidence>
<keyword evidence="2" id="KW-0255">Endonuclease</keyword>
<dbReference type="Pfam" id="PF13588">
    <property type="entry name" value="HSDR_N_2"/>
    <property type="match status" value="1"/>
</dbReference>
<dbReference type="EC" id="3.1.21.3" evidence="2"/>